<evidence type="ECO:0000256" key="2">
    <source>
        <dbReference type="ARBA" id="ARBA00004496"/>
    </source>
</evidence>
<dbReference type="Proteomes" id="UP000327013">
    <property type="component" value="Chromosome 5"/>
</dbReference>
<name>A0A5N6R8J4_9ROSI</name>
<dbReference type="EMBL" id="CM017325">
    <property type="protein sequence ID" value="KAE8056107.1"/>
    <property type="molecule type" value="Genomic_DNA"/>
</dbReference>
<comment type="subcellular location">
    <subcellularLocation>
        <location evidence="2">Cytoplasm</location>
    </subcellularLocation>
    <subcellularLocation>
        <location evidence="1">Nucleus</location>
    </subcellularLocation>
</comment>
<dbReference type="PANTHER" id="PTHR12596:SF1">
    <property type="entry name" value="EXPORTIN-4"/>
    <property type="match status" value="1"/>
</dbReference>
<dbReference type="OrthoDB" id="5548448at2759"/>
<evidence type="ECO:0000256" key="4">
    <source>
        <dbReference type="ARBA" id="ARBA00022448"/>
    </source>
</evidence>
<reference evidence="8 9" key="1">
    <citation type="submission" date="2019-06" db="EMBL/GenBank/DDBJ databases">
        <title>A chromosomal-level reference genome of Carpinus fangiana (Coryloideae, Betulaceae).</title>
        <authorList>
            <person name="Yang X."/>
            <person name="Wang Z."/>
            <person name="Zhang L."/>
            <person name="Hao G."/>
            <person name="Liu J."/>
            <person name="Yang Y."/>
        </authorList>
    </citation>
    <scope>NUCLEOTIDE SEQUENCE [LARGE SCALE GENOMIC DNA]</scope>
    <source>
        <strain evidence="8">Cfa_2016G</strain>
        <tissue evidence="8">Leaf</tissue>
    </source>
</reference>
<accession>A0A5N6R8J4</accession>
<keyword evidence="4" id="KW-0813">Transport</keyword>
<keyword evidence="6" id="KW-0653">Protein transport</keyword>
<dbReference type="GO" id="GO:0005643">
    <property type="term" value="C:nuclear pore"/>
    <property type="evidence" value="ECO:0007669"/>
    <property type="project" value="TreeGrafter"/>
</dbReference>
<keyword evidence="5" id="KW-0963">Cytoplasm</keyword>
<evidence type="ECO:0000256" key="5">
    <source>
        <dbReference type="ARBA" id="ARBA00022490"/>
    </source>
</evidence>
<dbReference type="PANTHER" id="PTHR12596">
    <property type="entry name" value="EXPORTIN 4,7-RELATED"/>
    <property type="match status" value="1"/>
</dbReference>
<proteinExistence type="inferred from homology"/>
<evidence type="ECO:0000256" key="3">
    <source>
        <dbReference type="ARBA" id="ARBA00009466"/>
    </source>
</evidence>
<evidence type="ECO:0000256" key="7">
    <source>
        <dbReference type="ARBA" id="ARBA00023242"/>
    </source>
</evidence>
<comment type="similarity">
    <text evidence="3">Belongs to the exportin family.</text>
</comment>
<dbReference type="GO" id="GO:0006611">
    <property type="term" value="P:protein export from nucleus"/>
    <property type="evidence" value="ECO:0007669"/>
    <property type="project" value="TreeGrafter"/>
</dbReference>
<dbReference type="InterPro" id="IPR044189">
    <property type="entry name" value="XPO4/7-like"/>
</dbReference>
<keyword evidence="7" id="KW-0539">Nucleus</keyword>
<keyword evidence="9" id="KW-1185">Reference proteome</keyword>
<gene>
    <name evidence="8" type="ORF">FH972_012903</name>
</gene>
<evidence type="ECO:0000313" key="8">
    <source>
        <dbReference type="EMBL" id="KAE8056107.1"/>
    </source>
</evidence>
<evidence type="ECO:0000313" key="9">
    <source>
        <dbReference type="Proteomes" id="UP000327013"/>
    </source>
</evidence>
<dbReference type="GO" id="GO:0005049">
    <property type="term" value="F:nuclear export signal receptor activity"/>
    <property type="evidence" value="ECO:0007669"/>
    <property type="project" value="InterPro"/>
</dbReference>
<evidence type="ECO:0000256" key="1">
    <source>
        <dbReference type="ARBA" id="ARBA00004123"/>
    </source>
</evidence>
<protein>
    <submittedName>
        <fullName evidence="8">Uncharacterized protein</fullName>
    </submittedName>
</protein>
<sequence length="148" mass="16861">MYNEVKVCNAALRLMLQILNWDFRYNNNSTKTSINVFSAGARHVVYLLLKFVVAWVNGQIAYLEAHETAVVVDFCMHLLQLYSSHNIGKDARSFDSVRSLRGIIGKMCHKMDADRWEEMLAEVARAIHLNFSDGIILVINGEEKTKAI</sequence>
<dbReference type="GO" id="GO:0005737">
    <property type="term" value="C:cytoplasm"/>
    <property type="evidence" value="ECO:0007669"/>
    <property type="project" value="UniProtKB-SubCell"/>
</dbReference>
<organism evidence="8 9">
    <name type="scientific">Carpinus fangiana</name>
    <dbReference type="NCBI Taxonomy" id="176857"/>
    <lineage>
        <taxon>Eukaryota</taxon>
        <taxon>Viridiplantae</taxon>
        <taxon>Streptophyta</taxon>
        <taxon>Embryophyta</taxon>
        <taxon>Tracheophyta</taxon>
        <taxon>Spermatophyta</taxon>
        <taxon>Magnoliopsida</taxon>
        <taxon>eudicotyledons</taxon>
        <taxon>Gunneridae</taxon>
        <taxon>Pentapetalae</taxon>
        <taxon>rosids</taxon>
        <taxon>fabids</taxon>
        <taxon>Fagales</taxon>
        <taxon>Betulaceae</taxon>
        <taxon>Carpinus</taxon>
    </lineage>
</organism>
<evidence type="ECO:0000256" key="6">
    <source>
        <dbReference type="ARBA" id="ARBA00022927"/>
    </source>
</evidence>
<dbReference type="AlphaFoldDB" id="A0A5N6R8J4"/>